<evidence type="ECO:0000256" key="7">
    <source>
        <dbReference type="ARBA" id="ARBA00022833"/>
    </source>
</evidence>
<keyword evidence="12" id="KW-1185">Reference proteome</keyword>
<dbReference type="EMBL" id="LR130778">
    <property type="protein sequence ID" value="VDN48393.1"/>
    <property type="molecule type" value="Genomic_DNA"/>
</dbReference>
<dbReference type="Proteomes" id="UP000279029">
    <property type="component" value="Chromosome"/>
</dbReference>
<protein>
    <recommendedName>
        <fullName evidence="4 10">Phosphate propanoyltransferase</fullName>
        <ecNumber evidence="3 10">2.3.1.222</ecNumber>
    </recommendedName>
</protein>
<dbReference type="InterPro" id="IPR008300">
    <property type="entry name" value="PTAC"/>
</dbReference>
<dbReference type="GO" id="GO:0051144">
    <property type="term" value="P:1,2-propanediol catabolic process"/>
    <property type="evidence" value="ECO:0007669"/>
    <property type="project" value="UniProtKB-UniPathway"/>
</dbReference>
<organism evidence="11 12">
    <name type="scientific">Petrocella atlantisensis</name>
    <dbReference type="NCBI Taxonomy" id="2173034"/>
    <lineage>
        <taxon>Bacteria</taxon>
        <taxon>Bacillati</taxon>
        <taxon>Bacillota</taxon>
        <taxon>Clostridia</taxon>
        <taxon>Lachnospirales</taxon>
        <taxon>Vallitaleaceae</taxon>
        <taxon>Petrocella</taxon>
    </lineage>
</organism>
<dbReference type="OrthoDB" id="9784365at2"/>
<evidence type="ECO:0000313" key="11">
    <source>
        <dbReference type="EMBL" id="VDN48393.1"/>
    </source>
</evidence>
<evidence type="ECO:0000256" key="1">
    <source>
        <dbReference type="ARBA" id="ARBA00001947"/>
    </source>
</evidence>
<keyword evidence="8 10" id="KW-0012">Acyltransferase</keyword>
<comment type="catalytic activity">
    <reaction evidence="9 10">
        <text>propanoyl-CoA + phosphate = propanoyl phosphate + CoA</text>
        <dbReference type="Rhea" id="RHEA:28046"/>
        <dbReference type="ChEBI" id="CHEBI:43474"/>
        <dbReference type="ChEBI" id="CHEBI:57287"/>
        <dbReference type="ChEBI" id="CHEBI:57392"/>
        <dbReference type="ChEBI" id="CHEBI:58933"/>
        <dbReference type="EC" id="2.3.1.222"/>
    </reaction>
</comment>
<evidence type="ECO:0000256" key="8">
    <source>
        <dbReference type="ARBA" id="ARBA00023315"/>
    </source>
</evidence>
<evidence type="ECO:0000256" key="3">
    <source>
        <dbReference type="ARBA" id="ARBA00012206"/>
    </source>
</evidence>
<comment type="function">
    <text evidence="10">Involved in 1,2-propanediol (1,2-PD) degradation by catalyzing the conversion of propanoyl-CoA to propanoyl-phosphate.</text>
</comment>
<evidence type="ECO:0000256" key="10">
    <source>
        <dbReference type="PIRNR" id="PIRNR010130"/>
    </source>
</evidence>
<keyword evidence="6" id="KW-0479">Metal-binding</keyword>
<dbReference type="RefSeq" id="WP_125137529.1">
    <property type="nucleotide sequence ID" value="NZ_LR130778.1"/>
</dbReference>
<dbReference type="UniPathway" id="UPA00621"/>
<dbReference type="AlphaFoldDB" id="A0A3P7PE93"/>
<dbReference type="GO" id="GO:0046872">
    <property type="term" value="F:metal ion binding"/>
    <property type="evidence" value="ECO:0007669"/>
    <property type="project" value="UniProtKB-KW"/>
</dbReference>
<dbReference type="KEGG" id="cbar:PATL70BA_2497"/>
<dbReference type="PIRSF" id="PIRSF010130">
    <property type="entry name" value="PduL"/>
    <property type="match status" value="1"/>
</dbReference>
<comment type="cofactor">
    <cofactor evidence="1">
        <name>Zn(2+)</name>
        <dbReference type="ChEBI" id="CHEBI:29105"/>
    </cofactor>
</comment>
<evidence type="ECO:0000313" key="12">
    <source>
        <dbReference type="Proteomes" id="UP000279029"/>
    </source>
</evidence>
<dbReference type="GO" id="GO:0016747">
    <property type="term" value="F:acyltransferase activity, transferring groups other than amino-acyl groups"/>
    <property type="evidence" value="ECO:0007669"/>
    <property type="project" value="InterPro"/>
</dbReference>
<dbReference type="EC" id="2.3.1.222" evidence="3 10"/>
<keyword evidence="5 10" id="KW-0808">Transferase</keyword>
<comment type="pathway">
    <text evidence="10">Polyol metabolism; 1,2-propanediol degradation.</text>
</comment>
<dbReference type="PANTHER" id="PTHR39453:SF1">
    <property type="entry name" value="PHOSPHATE PROPANOYLTRANSFERASE"/>
    <property type="match status" value="1"/>
</dbReference>
<dbReference type="PANTHER" id="PTHR39453">
    <property type="entry name" value="PHOSPHATE PROPANOYLTRANSFERASE"/>
    <property type="match status" value="1"/>
</dbReference>
<sequence length="216" mass="24325">MDEVTIKKIVKKVIEEIGQRDRNWRTVPIEASARHVHLSKDDVERLFGEGHRLTPTRDLSQPGQFLCQERVTILGPKGLFKNVAILGPERTETQAEISRTDAFSLGIDAPVMESGKIEKSAPIYLSVGKNMIRAEKGAIVAKRHVHMTPENALNYGLKDQQIVAVKVFSDRPIIFEDVVVRVHDQYSLHMHIDLDEANACGFYEGMKGQILVEEEV</sequence>
<evidence type="ECO:0000256" key="6">
    <source>
        <dbReference type="ARBA" id="ARBA00022723"/>
    </source>
</evidence>
<gene>
    <name evidence="11" type="primary">pduL</name>
    <name evidence="11" type="ORF">PATL70BA_2497</name>
</gene>
<evidence type="ECO:0000256" key="5">
    <source>
        <dbReference type="ARBA" id="ARBA00022679"/>
    </source>
</evidence>
<comment type="similarity">
    <text evidence="2 10">Belongs to the PduL family.</text>
</comment>
<evidence type="ECO:0000256" key="2">
    <source>
        <dbReference type="ARBA" id="ARBA00007342"/>
    </source>
</evidence>
<evidence type="ECO:0000256" key="4">
    <source>
        <dbReference type="ARBA" id="ARBA00020837"/>
    </source>
</evidence>
<accession>A0A3P7PE93</accession>
<dbReference type="Pfam" id="PF06130">
    <property type="entry name" value="PTAC"/>
    <property type="match status" value="1"/>
</dbReference>
<keyword evidence="7" id="KW-0862">Zinc</keyword>
<reference evidence="11 12" key="1">
    <citation type="submission" date="2018-09" db="EMBL/GenBank/DDBJ databases">
        <authorList>
            <person name="Postec A."/>
        </authorList>
    </citation>
    <scope>NUCLEOTIDE SEQUENCE [LARGE SCALE GENOMIC DNA]</scope>
    <source>
        <strain evidence="11">70B-A</strain>
    </source>
</reference>
<proteinExistence type="inferred from homology"/>
<dbReference type="NCBIfam" id="NF011652">
    <property type="entry name" value="PRK15070.1"/>
    <property type="match status" value="1"/>
</dbReference>
<name>A0A3P7PE93_9FIRM</name>
<evidence type="ECO:0000256" key="9">
    <source>
        <dbReference type="ARBA" id="ARBA00047589"/>
    </source>
</evidence>